<accession>A0A0A2LWN7</accession>
<gene>
    <name evidence="1" type="ORF">Q765_19890</name>
</gene>
<dbReference type="Proteomes" id="UP000030152">
    <property type="component" value="Unassembled WGS sequence"/>
</dbReference>
<name>A0A0A2LWN7_9FLAO</name>
<sequence length="95" mass="10451">MVFKRVRSVKAWAFSVGGFPPLAYLPPCGWQDIASVGAKGRGCFVFGMLLSRASRSIASIMLLQSLLRAKRFALALAHENKSHLTNPLTNKLYTI</sequence>
<evidence type="ECO:0000313" key="2">
    <source>
        <dbReference type="Proteomes" id="UP000030152"/>
    </source>
</evidence>
<dbReference type="EMBL" id="JRLX01000038">
    <property type="protein sequence ID" value="KGO84772.1"/>
    <property type="molecule type" value="Genomic_DNA"/>
</dbReference>
<dbReference type="AlphaFoldDB" id="A0A0A2LWN7"/>
<comment type="caution">
    <text evidence="1">The sequence shown here is derived from an EMBL/GenBank/DDBJ whole genome shotgun (WGS) entry which is preliminary data.</text>
</comment>
<protein>
    <submittedName>
        <fullName evidence="1">Uncharacterized protein</fullName>
    </submittedName>
</protein>
<proteinExistence type="predicted"/>
<reference evidence="1 2" key="1">
    <citation type="submission" date="2013-09" db="EMBL/GenBank/DDBJ databases">
        <authorList>
            <person name="Zeng Z."/>
            <person name="Chen C."/>
        </authorList>
    </citation>
    <scope>NUCLEOTIDE SEQUENCE [LARGE SCALE GENOMIC DNA]</scope>
    <source>
        <strain evidence="1 2">WB 3.3-2</strain>
    </source>
</reference>
<organism evidence="1 2">
    <name type="scientific">Flavobacterium rivuli WB 3.3-2 = DSM 21788</name>
    <dbReference type="NCBI Taxonomy" id="1121895"/>
    <lineage>
        <taxon>Bacteria</taxon>
        <taxon>Pseudomonadati</taxon>
        <taxon>Bacteroidota</taxon>
        <taxon>Flavobacteriia</taxon>
        <taxon>Flavobacteriales</taxon>
        <taxon>Flavobacteriaceae</taxon>
        <taxon>Flavobacterium</taxon>
    </lineage>
</organism>
<keyword evidence="2" id="KW-1185">Reference proteome</keyword>
<evidence type="ECO:0000313" key="1">
    <source>
        <dbReference type="EMBL" id="KGO84772.1"/>
    </source>
</evidence>